<dbReference type="Proteomes" id="UP000594263">
    <property type="component" value="Unplaced"/>
</dbReference>
<sequence>MNCSISGEVPEEPVISKKSGLLFEKRLIERHISVSSWLVAVRALRFCCISILLDACLYTS</sequence>
<comment type="subcellular location">
    <subcellularLocation>
        <location evidence="1 5">Nucleus</location>
    </subcellularLocation>
</comment>
<keyword evidence="5" id="KW-0227">DNA damage</keyword>
<dbReference type="GO" id="GO:0070534">
    <property type="term" value="P:protein K63-linked ubiquitination"/>
    <property type="evidence" value="ECO:0007669"/>
    <property type="project" value="UniProtKB-UniRule"/>
</dbReference>
<dbReference type="GO" id="GO:0000398">
    <property type="term" value="P:mRNA splicing, via spliceosome"/>
    <property type="evidence" value="ECO:0007669"/>
    <property type="project" value="InterPro"/>
</dbReference>
<evidence type="ECO:0000256" key="4">
    <source>
        <dbReference type="ARBA" id="ARBA00023242"/>
    </source>
</evidence>
<organism evidence="7 8">
    <name type="scientific">Kalanchoe fedtschenkoi</name>
    <name type="common">Lavender scallops</name>
    <name type="synonym">South American air plant</name>
    <dbReference type="NCBI Taxonomy" id="63787"/>
    <lineage>
        <taxon>Eukaryota</taxon>
        <taxon>Viridiplantae</taxon>
        <taxon>Streptophyta</taxon>
        <taxon>Embryophyta</taxon>
        <taxon>Tracheophyta</taxon>
        <taxon>Spermatophyta</taxon>
        <taxon>Magnoliopsida</taxon>
        <taxon>eudicotyledons</taxon>
        <taxon>Gunneridae</taxon>
        <taxon>Pentapetalae</taxon>
        <taxon>Saxifragales</taxon>
        <taxon>Crassulaceae</taxon>
        <taxon>Kalanchoe</taxon>
    </lineage>
</organism>
<keyword evidence="5" id="KW-0507">mRNA processing</keyword>
<comment type="catalytic activity">
    <reaction evidence="5">
        <text>S-ubiquitinyl-[E2 ubiquitin-conjugating enzyme]-L-cysteine + [acceptor protein]-L-lysine = [E2 ubiquitin-conjugating enzyme]-L-cysteine + N(6)-ubiquitinyl-[acceptor protein]-L-lysine.</text>
        <dbReference type="EC" id="2.3.2.27"/>
    </reaction>
</comment>
<dbReference type="EnsemblPlants" id="Kaladp0082s0215.1.v1.1">
    <property type="protein sequence ID" value="Kaladp0082s0215.1.v1.1"/>
    <property type="gene ID" value="Kaladp0082s0215.v1.1"/>
</dbReference>
<dbReference type="PANTHER" id="PTHR43995">
    <property type="entry name" value="PRE-MRNA-PROCESSING FACTOR 19"/>
    <property type="match status" value="1"/>
</dbReference>
<keyword evidence="4 5" id="KW-0539">Nucleus</keyword>
<comment type="pathway">
    <text evidence="2 5">Protein modification; protein ubiquitination.</text>
</comment>
<dbReference type="InterPro" id="IPR013083">
    <property type="entry name" value="Znf_RING/FYVE/PHD"/>
</dbReference>
<name>A0A7N0UT19_KALFE</name>
<dbReference type="AlphaFoldDB" id="A0A7N0UT19"/>
<keyword evidence="8" id="KW-1185">Reference proteome</keyword>
<dbReference type="GO" id="GO:0006281">
    <property type="term" value="P:DNA repair"/>
    <property type="evidence" value="ECO:0007669"/>
    <property type="project" value="UniProtKB-KW"/>
</dbReference>
<keyword evidence="5" id="KW-0833">Ubl conjugation pathway</keyword>
<evidence type="ECO:0000256" key="5">
    <source>
        <dbReference type="RuleBase" id="RU367101"/>
    </source>
</evidence>
<dbReference type="PROSITE" id="PS51698">
    <property type="entry name" value="U_BOX"/>
    <property type="match status" value="1"/>
</dbReference>
<dbReference type="GO" id="GO:0000974">
    <property type="term" value="C:Prp19 complex"/>
    <property type="evidence" value="ECO:0007669"/>
    <property type="project" value="UniProtKB-UniRule"/>
</dbReference>
<dbReference type="FunFam" id="3.30.40.10:FF:000027">
    <property type="entry name" value="Pre-mRNA-processing factor 19, putative"/>
    <property type="match status" value="1"/>
</dbReference>
<evidence type="ECO:0000313" key="8">
    <source>
        <dbReference type="Proteomes" id="UP000594263"/>
    </source>
</evidence>
<protein>
    <recommendedName>
        <fullName evidence="5">Pre-mRNA-processing factor 19</fullName>
        <ecNumber evidence="5">2.3.2.27</ecNumber>
    </recommendedName>
</protein>
<dbReference type="Gramene" id="Kaladp0082s0215.1.v1.1">
    <property type="protein sequence ID" value="Kaladp0082s0215.1.v1.1"/>
    <property type="gene ID" value="Kaladp0082s0215.v1.1"/>
</dbReference>
<comment type="similarity">
    <text evidence="5">Belongs to the WD repeat PRP19 family.</text>
</comment>
<dbReference type="GO" id="GO:0071006">
    <property type="term" value="C:U2-type catalytic step 1 spliceosome"/>
    <property type="evidence" value="ECO:0007669"/>
    <property type="project" value="TreeGrafter"/>
</dbReference>
<dbReference type="Gene3D" id="3.30.40.10">
    <property type="entry name" value="Zinc/RING finger domain, C3HC4 (zinc finger)"/>
    <property type="match status" value="1"/>
</dbReference>
<dbReference type="GO" id="GO:0061630">
    <property type="term" value="F:ubiquitin protein ligase activity"/>
    <property type="evidence" value="ECO:0007669"/>
    <property type="project" value="UniProtKB-UniRule"/>
</dbReference>
<evidence type="ECO:0000256" key="2">
    <source>
        <dbReference type="ARBA" id="ARBA00004906"/>
    </source>
</evidence>
<keyword evidence="5" id="KW-0508">mRNA splicing</keyword>
<reference evidence="7" key="1">
    <citation type="submission" date="2021-01" db="UniProtKB">
        <authorList>
            <consortium name="EnsemblPlants"/>
        </authorList>
    </citation>
    <scope>IDENTIFICATION</scope>
</reference>
<dbReference type="GO" id="GO:0005737">
    <property type="term" value="C:cytoplasm"/>
    <property type="evidence" value="ECO:0007669"/>
    <property type="project" value="TreeGrafter"/>
</dbReference>
<dbReference type="PANTHER" id="PTHR43995:SF1">
    <property type="entry name" value="PRE-MRNA-PROCESSING FACTOR 19"/>
    <property type="match status" value="1"/>
</dbReference>
<dbReference type="SMART" id="SM00504">
    <property type="entry name" value="Ubox"/>
    <property type="match status" value="1"/>
</dbReference>
<dbReference type="UniPathway" id="UPA00143"/>
<dbReference type="EC" id="2.3.2.27" evidence="5"/>
<keyword evidence="3 5" id="KW-0808">Transferase</keyword>
<feature type="domain" description="U-box" evidence="6">
    <location>
        <begin position="1"/>
        <end position="60"/>
    </location>
</feature>
<evidence type="ECO:0000259" key="6">
    <source>
        <dbReference type="PROSITE" id="PS51698"/>
    </source>
</evidence>
<comment type="function">
    <text evidence="5">Ubiquitin-protein ligase which is mainly involved pre-mRNA splicing and DNA repair. Required for pre-mRNA splicing as component of the spliceosome.</text>
</comment>
<keyword evidence="5" id="KW-0747">Spliceosome</keyword>
<dbReference type="SUPFAM" id="SSF57850">
    <property type="entry name" value="RING/U-box"/>
    <property type="match status" value="1"/>
</dbReference>
<dbReference type="InterPro" id="IPR038959">
    <property type="entry name" value="Prp19"/>
</dbReference>
<dbReference type="InterPro" id="IPR003613">
    <property type="entry name" value="Ubox_domain"/>
</dbReference>
<evidence type="ECO:0000313" key="7">
    <source>
        <dbReference type="EnsemblPlants" id="Kaladp0082s0215.1.v1.1"/>
    </source>
</evidence>
<accession>A0A7N0UT19</accession>
<comment type="subunit">
    <text evidence="5">Homotetramer.</text>
</comment>
<evidence type="ECO:0000256" key="1">
    <source>
        <dbReference type="ARBA" id="ARBA00004123"/>
    </source>
</evidence>
<proteinExistence type="inferred from homology"/>
<keyword evidence="5" id="KW-0234">DNA repair</keyword>
<evidence type="ECO:0000256" key="3">
    <source>
        <dbReference type="ARBA" id="ARBA00022679"/>
    </source>
</evidence>